<dbReference type="OrthoDB" id="4607453at2"/>
<dbReference type="EMBL" id="LT607413">
    <property type="protein sequence ID" value="SCF24500.1"/>
    <property type="molecule type" value="Genomic_DNA"/>
</dbReference>
<dbReference type="Proteomes" id="UP000198253">
    <property type="component" value="Chromosome I"/>
</dbReference>
<evidence type="ECO:0000313" key="8">
    <source>
        <dbReference type="EMBL" id="SCF24500.1"/>
    </source>
</evidence>
<dbReference type="InterPro" id="IPR009075">
    <property type="entry name" value="AcylCo_DH/oxidase_C"/>
</dbReference>
<dbReference type="SUPFAM" id="SSF56645">
    <property type="entry name" value="Acyl-CoA dehydrogenase NM domain-like"/>
    <property type="match status" value="1"/>
</dbReference>
<evidence type="ECO:0000256" key="5">
    <source>
        <dbReference type="ARBA" id="ARBA00023002"/>
    </source>
</evidence>
<dbReference type="GO" id="GO:0003995">
    <property type="term" value="F:acyl-CoA dehydrogenase activity"/>
    <property type="evidence" value="ECO:0007669"/>
    <property type="project" value="TreeGrafter"/>
</dbReference>
<evidence type="ECO:0000256" key="3">
    <source>
        <dbReference type="ARBA" id="ARBA00022630"/>
    </source>
</evidence>
<evidence type="ECO:0000313" key="9">
    <source>
        <dbReference type="Proteomes" id="UP000198253"/>
    </source>
</evidence>
<dbReference type="InterPro" id="IPR009100">
    <property type="entry name" value="AcylCoA_DH/oxidase_NM_dom_sf"/>
</dbReference>
<dbReference type="SUPFAM" id="SSF47203">
    <property type="entry name" value="Acyl-CoA dehydrogenase C-terminal domain-like"/>
    <property type="match status" value="1"/>
</dbReference>
<evidence type="ECO:0000256" key="4">
    <source>
        <dbReference type="ARBA" id="ARBA00022827"/>
    </source>
</evidence>
<dbReference type="InterPro" id="IPR046373">
    <property type="entry name" value="Acyl-CoA_Oxase/DH_mid-dom_sf"/>
</dbReference>
<dbReference type="PANTHER" id="PTHR43884">
    <property type="entry name" value="ACYL-COA DEHYDROGENASE"/>
    <property type="match status" value="1"/>
</dbReference>
<dbReference type="Gene3D" id="1.10.540.10">
    <property type="entry name" value="Acyl-CoA dehydrogenase/oxidase, N-terminal domain"/>
    <property type="match status" value="1"/>
</dbReference>
<evidence type="ECO:0000256" key="1">
    <source>
        <dbReference type="ARBA" id="ARBA00001974"/>
    </source>
</evidence>
<feature type="domain" description="Acyl-CoA dehydrogenase/oxidase C-terminal" evidence="6">
    <location>
        <begin position="219"/>
        <end position="355"/>
    </location>
</feature>
<comment type="similarity">
    <text evidence="2">Belongs to the acyl-CoA dehydrogenase family.</text>
</comment>
<dbReference type="Pfam" id="PF00441">
    <property type="entry name" value="Acyl-CoA_dh_1"/>
    <property type="match status" value="1"/>
</dbReference>
<dbReference type="Pfam" id="PF02771">
    <property type="entry name" value="Acyl-CoA_dh_N"/>
    <property type="match status" value="1"/>
</dbReference>
<dbReference type="Gene3D" id="1.20.140.10">
    <property type="entry name" value="Butyryl-CoA Dehydrogenase, subunit A, domain 3"/>
    <property type="match status" value="1"/>
</dbReference>
<gene>
    <name evidence="8" type="ORF">GA0070618_4409</name>
</gene>
<sequence>MSDRFVLSAEFDPVIARYLRQQAPVERNRAQGGKLPDLWSGLVHEVGVVGLLVPEHLGGQGAGPLELGSALREAGRQGWSGPLAATAGVAVALLAAVDPDDDSGLRSAIAQGRVVVPALTQDRRGESLETTVRYADGRIRGHRTFVDSGTHAAEFLLPVRAGDETALAVVERATAGVAVRPQEAVDPGRGLATLDLADVPARVLARGPQVDSAVEEAWRLGALLVAADAVGATERAFELALAYADTRRQFGRPIGGFQVVKHKLVEMYAELELARSALREALRMADARLPGWPGAAAAAKSVVGDGSTHVLREAIQVHGGIGFTWEHELTHHFRRVMACRALYGTPAAHRRSVAAERGLVSDVPACVAPRAAGPRTRVTR</sequence>
<dbReference type="InParanoid" id="A0A1C4YUZ8"/>
<proteinExistence type="inferred from homology"/>
<dbReference type="GO" id="GO:0050660">
    <property type="term" value="F:flavin adenine dinucleotide binding"/>
    <property type="evidence" value="ECO:0007669"/>
    <property type="project" value="InterPro"/>
</dbReference>
<dbReference type="CDD" id="cd00567">
    <property type="entry name" value="ACAD"/>
    <property type="match status" value="1"/>
</dbReference>
<keyword evidence="9" id="KW-1185">Reference proteome</keyword>
<comment type="cofactor">
    <cofactor evidence="1">
        <name>FAD</name>
        <dbReference type="ChEBI" id="CHEBI:57692"/>
    </cofactor>
</comment>
<dbReference type="RefSeq" id="WP_088983315.1">
    <property type="nucleotide sequence ID" value="NZ_LT607413.1"/>
</dbReference>
<evidence type="ECO:0000259" key="6">
    <source>
        <dbReference type="Pfam" id="PF00441"/>
    </source>
</evidence>
<keyword evidence="3" id="KW-0285">Flavoprotein</keyword>
<evidence type="ECO:0000259" key="7">
    <source>
        <dbReference type="Pfam" id="PF02771"/>
    </source>
</evidence>
<keyword evidence="4" id="KW-0274">FAD</keyword>
<dbReference type="PANTHER" id="PTHR43884:SF20">
    <property type="entry name" value="ACYL-COA DEHYDROGENASE FADE28"/>
    <property type="match status" value="1"/>
</dbReference>
<name>A0A1C4YUZ8_MICEC</name>
<dbReference type="InterPro" id="IPR036250">
    <property type="entry name" value="AcylCo_DH-like_C"/>
</dbReference>
<dbReference type="AlphaFoldDB" id="A0A1C4YUZ8"/>
<dbReference type="Gene3D" id="2.40.110.10">
    <property type="entry name" value="Butyryl-CoA Dehydrogenase, subunit A, domain 2"/>
    <property type="match status" value="1"/>
</dbReference>
<reference evidence="9" key="1">
    <citation type="submission" date="2016-06" db="EMBL/GenBank/DDBJ databases">
        <authorList>
            <person name="Varghese N."/>
            <person name="Submissions Spin"/>
        </authorList>
    </citation>
    <scope>NUCLEOTIDE SEQUENCE [LARGE SCALE GENOMIC DNA]</scope>
    <source>
        <strain evidence="9">DSM 43816</strain>
    </source>
</reference>
<dbReference type="InterPro" id="IPR037069">
    <property type="entry name" value="AcylCoA_DH/ox_N_sf"/>
</dbReference>
<accession>A0A1C4YUZ8</accession>
<keyword evidence="5" id="KW-0560">Oxidoreductase</keyword>
<evidence type="ECO:0000256" key="2">
    <source>
        <dbReference type="ARBA" id="ARBA00009347"/>
    </source>
</evidence>
<dbReference type="InterPro" id="IPR013786">
    <property type="entry name" value="AcylCoA_DH/ox_N"/>
</dbReference>
<protein>
    <submittedName>
        <fullName evidence="8">Acyl-CoA dehydrogenase</fullName>
    </submittedName>
</protein>
<organism evidence="8 9">
    <name type="scientific">Micromonospora echinospora</name>
    <name type="common">Micromonospora purpurea</name>
    <dbReference type="NCBI Taxonomy" id="1877"/>
    <lineage>
        <taxon>Bacteria</taxon>
        <taxon>Bacillati</taxon>
        <taxon>Actinomycetota</taxon>
        <taxon>Actinomycetes</taxon>
        <taxon>Micromonosporales</taxon>
        <taxon>Micromonosporaceae</taxon>
        <taxon>Micromonospora</taxon>
    </lineage>
</organism>
<feature type="domain" description="Acyl-CoA dehydrogenase/oxidase N-terminal" evidence="7">
    <location>
        <begin position="20"/>
        <end position="88"/>
    </location>
</feature>